<dbReference type="Proteomes" id="UP000237839">
    <property type="component" value="Unassembled WGS sequence"/>
</dbReference>
<accession>A0A2S9H1I9</accession>
<dbReference type="InterPro" id="IPR010583">
    <property type="entry name" value="MipA"/>
</dbReference>
<keyword evidence="4" id="KW-0472">Membrane</keyword>
<name>A0A2S9H1I9_9BURK</name>
<reference evidence="7 8" key="1">
    <citation type="submission" date="2018-02" db="EMBL/GenBank/DDBJ databases">
        <title>Solimicrobium silvestre gen. nov., sp. nov., isolated from alpine forest soil.</title>
        <authorList>
            <person name="Margesin R."/>
            <person name="Albuquerque L."/>
            <person name="Zhang D.-C."/>
            <person name="Froufe H.J.C."/>
            <person name="Severino R."/>
            <person name="Roxo I."/>
            <person name="Egas C."/>
            <person name="Da Costa M.S."/>
        </authorList>
    </citation>
    <scope>NUCLEOTIDE SEQUENCE [LARGE SCALE GENOMIC DNA]</scope>
    <source>
        <strain evidence="7 8">S20-91</strain>
    </source>
</reference>
<protein>
    <submittedName>
        <fullName evidence="7">MltA-interacting protein MipA</fullName>
    </submittedName>
</protein>
<dbReference type="PANTHER" id="PTHR38776:SF1">
    <property type="entry name" value="MLTA-INTERACTING PROTEIN-RELATED"/>
    <property type="match status" value="1"/>
</dbReference>
<evidence type="ECO:0000256" key="4">
    <source>
        <dbReference type="ARBA" id="ARBA00023136"/>
    </source>
</evidence>
<comment type="similarity">
    <text evidence="2">Belongs to the MipA/OmpV family.</text>
</comment>
<dbReference type="EMBL" id="PUGF01000005">
    <property type="protein sequence ID" value="PRC93820.1"/>
    <property type="molecule type" value="Genomic_DNA"/>
</dbReference>
<keyword evidence="8" id="KW-1185">Reference proteome</keyword>
<evidence type="ECO:0000256" key="3">
    <source>
        <dbReference type="ARBA" id="ARBA00022729"/>
    </source>
</evidence>
<gene>
    <name evidence="7" type="ORF">S2091_1429</name>
</gene>
<dbReference type="PANTHER" id="PTHR38776">
    <property type="entry name" value="MLTA-INTERACTING PROTEIN-RELATED"/>
    <property type="match status" value="1"/>
</dbReference>
<sequence length="274" mass="30513">MKKIFLLLLLLAFDAAHAQTNLPNNLFIEQIQSNDSLPEHSQDNYVGVYLAEIPKYQGSTEMESELAINVHREWSNGALISINTWKPYDTYQIGMHLNSTGNLDYGVLLGVGRNRASFIDSDGGNKGKDWMPFVGGFLNYKIADDIQLSNELLYYFGQYKGGQYDDLNLIKSFAITDHQSLALSVGTVLGNQKFANTQFGISPDQSAEYGYPAYTPSAGVQDVHFGVNWRWSFSSAWTLNSSLYASHLTSNVSETKQVKNENNGSISVGLAYRF</sequence>
<comment type="caution">
    <text evidence="7">The sequence shown here is derived from an EMBL/GenBank/DDBJ whole genome shotgun (WGS) entry which is preliminary data.</text>
</comment>
<dbReference type="Pfam" id="PF06629">
    <property type="entry name" value="MipA"/>
    <property type="match status" value="1"/>
</dbReference>
<evidence type="ECO:0000256" key="1">
    <source>
        <dbReference type="ARBA" id="ARBA00004442"/>
    </source>
</evidence>
<feature type="chain" id="PRO_5015696493" evidence="6">
    <location>
        <begin position="19"/>
        <end position="274"/>
    </location>
</feature>
<evidence type="ECO:0000313" key="7">
    <source>
        <dbReference type="EMBL" id="PRC93820.1"/>
    </source>
</evidence>
<keyword evidence="3 6" id="KW-0732">Signal</keyword>
<keyword evidence="5" id="KW-0998">Cell outer membrane</keyword>
<comment type="subcellular location">
    <subcellularLocation>
        <location evidence="1">Cell outer membrane</location>
    </subcellularLocation>
</comment>
<feature type="signal peptide" evidence="6">
    <location>
        <begin position="1"/>
        <end position="18"/>
    </location>
</feature>
<evidence type="ECO:0000256" key="6">
    <source>
        <dbReference type="SAM" id="SignalP"/>
    </source>
</evidence>
<evidence type="ECO:0000256" key="2">
    <source>
        <dbReference type="ARBA" id="ARBA00005722"/>
    </source>
</evidence>
<dbReference type="RefSeq" id="WP_105531104.1">
    <property type="nucleotide sequence ID" value="NZ_PUGF01000005.1"/>
</dbReference>
<dbReference type="AlphaFoldDB" id="A0A2S9H1I9"/>
<organism evidence="7 8">
    <name type="scientific">Solimicrobium silvestre</name>
    <dbReference type="NCBI Taxonomy" id="2099400"/>
    <lineage>
        <taxon>Bacteria</taxon>
        <taxon>Pseudomonadati</taxon>
        <taxon>Pseudomonadota</taxon>
        <taxon>Betaproteobacteria</taxon>
        <taxon>Burkholderiales</taxon>
        <taxon>Oxalobacteraceae</taxon>
        <taxon>Solimicrobium</taxon>
    </lineage>
</organism>
<dbReference type="GO" id="GO:0009279">
    <property type="term" value="C:cell outer membrane"/>
    <property type="evidence" value="ECO:0007669"/>
    <property type="project" value="UniProtKB-SubCell"/>
</dbReference>
<evidence type="ECO:0000256" key="5">
    <source>
        <dbReference type="ARBA" id="ARBA00023237"/>
    </source>
</evidence>
<evidence type="ECO:0000313" key="8">
    <source>
        <dbReference type="Proteomes" id="UP000237839"/>
    </source>
</evidence>
<dbReference type="OrthoDB" id="8585044at2"/>
<proteinExistence type="inferred from homology"/>